<dbReference type="EMBL" id="FOTL01000010">
    <property type="protein sequence ID" value="SFL42669.1"/>
    <property type="molecule type" value="Genomic_DNA"/>
</dbReference>
<sequence length="171" mass="19817">MILKTKRLILRPWIESDAESLYHFAKNPKIGPIAGWPVHKSVEDSLEIIKTVLSKKETYAITINNKAIGSIGLLFYPDTNHHWEGEGAELGYWIGEEYWGQGLAVEASNRLIKHAFEDLNINKIYAGFRYDNHQSKRVLEKLGFRYYRDLKNIDFSGKEIYEVAMVLEKNK</sequence>
<proteinExistence type="predicted"/>
<dbReference type="GO" id="GO:0016747">
    <property type="term" value="F:acyltransferase activity, transferring groups other than amino-acyl groups"/>
    <property type="evidence" value="ECO:0007669"/>
    <property type="project" value="InterPro"/>
</dbReference>
<dbReference type="RefSeq" id="WP_074798351.1">
    <property type="nucleotide sequence ID" value="NZ_FOTL01000010.1"/>
</dbReference>
<feature type="domain" description="N-acetyltransferase" evidence="1">
    <location>
        <begin position="8"/>
        <end position="170"/>
    </location>
</feature>
<dbReference type="AlphaFoldDB" id="A0A1I4HKA5"/>
<organism evidence="2 3">
    <name type="scientific">Methanobrevibacter olleyae</name>
    <dbReference type="NCBI Taxonomy" id="294671"/>
    <lineage>
        <taxon>Archaea</taxon>
        <taxon>Methanobacteriati</taxon>
        <taxon>Methanobacteriota</taxon>
        <taxon>Methanomada group</taxon>
        <taxon>Methanobacteria</taxon>
        <taxon>Methanobacteriales</taxon>
        <taxon>Methanobacteriaceae</taxon>
        <taxon>Methanobrevibacter</taxon>
    </lineage>
</organism>
<dbReference type="Proteomes" id="UP000183442">
    <property type="component" value="Unassembled WGS sequence"/>
</dbReference>
<dbReference type="InterPro" id="IPR051531">
    <property type="entry name" value="N-acetyltransferase"/>
</dbReference>
<dbReference type="PROSITE" id="PS51186">
    <property type="entry name" value="GNAT"/>
    <property type="match status" value="1"/>
</dbReference>
<dbReference type="Pfam" id="PF13302">
    <property type="entry name" value="Acetyltransf_3"/>
    <property type="match status" value="1"/>
</dbReference>
<dbReference type="InterPro" id="IPR000182">
    <property type="entry name" value="GNAT_dom"/>
</dbReference>
<dbReference type="OrthoDB" id="120213at2157"/>
<dbReference type="PANTHER" id="PTHR43792">
    <property type="entry name" value="GNAT FAMILY, PUTATIVE (AFU_ORTHOLOGUE AFUA_3G00765)-RELATED-RELATED"/>
    <property type="match status" value="1"/>
</dbReference>
<gene>
    <name evidence="2" type="ORF">SAMN02910297_00855</name>
</gene>
<dbReference type="Gene3D" id="3.40.630.30">
    <property type="match status" value="1"/>
</dbReference>
<evidence type="ECO:0000313" key="3">
    <source>
        <dbReference type="Proteomes" id="UP000183442"/>
    </source>
</evidence>
<dbReference type="SUPFAM" id="SSF55729">
    <property type="entry name" value="Acyl-CoA N-acyltransferases (Nat)"/>
    <property type="match status" value="1"/>
</dbReference>
<name>A0A1I4HKA5_METOL</name>
<dbReference type="InterPro" id="IPR016181">
    <property type="entry name" value="Acyl_CoA_acyltransferase"/>
</dbReference>
<accession>A0A1I4HKA5</accession>
<protein>
    <submittedName>
        <fullName evidence="2">Protein N-acetyltransferase, RimJ/RimL family</fullName>
    </submittedName>
</protein>
<reference evidence="3" key="1">
    <citation type="submission" date="2016-10" db="EMBL/GenBank/DDBJ databases">
        <authorList>
            <person name="Varghese N."/>
        </authorList>
    </citation>
    <scope>NUCLEOTIDE SEQUENCE [LARGE SCALE GENOMIC DNA]</scope>
    <source>
        <strain evidence="3">DSM 16632</strain>
    </source>
</reference>
<keyword evidence="2" id="KW-0808">Transferase</keyword>
<evidence type="ECO:0000259" key="1">
    <source>
        <dbReference type="PROSITE" id="PS51186"/>
    </source>
</evidence>
<evidence type="ECO:0000313" key="2">
    <source>
        <dbReference type="EMBL" id="SFL42669.1"/>
    </source>
</evidence>